<feature type="signal peptide" evidence="1">
    <location>
        <begin position="1"/>
        <end position="16"/>
    </location>
</feature>
<evidence type="ECO:0000256" key="1">
    <source>
        <dbReference type="SAM" id="SignalP"/>
    </source>
</evidence>
<keyword evidence="1" id="KW-0732">Signal</keyword>
<dbReference type="PANTHER" id="PTHR33417">
    <property type="entry name" value="G-BOX BINDING PROTEIN"/>
    <property type="match status" value="1"/>
</dbReference>
<accession>A0ABD1WG06</accession>
<sequence length="131" mass="15542">MTTLLLIFSFDPFVRLVLHSQQLSKSHPDPQLVPPWLHVKFSDRIVIDFLSPQNRPIENSHFLHEERVCSLSRSSKSFQIFTRIKKENRAARVLENFEEGEQYAQHSLRKFLRGRRPEVKPKINKFFSDPK</sequence>
<protein>
    <recommendedName>
        <fullName evidence="4">Ribosomal protein S10</fullName>
    </recommendedName>
</protein>
<dbReference type="EMBL" id="JBFOLJ010000004">
    <property type="protein sequence ID" value="KAL2547310.1"/>
    <property type="molecule type" value="Genomic_DNA"/>
</dbReference>
<organism evidence="2 3">
    <name type="scientific">Forsythia ovata</name>
    <dbReference type="NCBI Taxonomy" id="205694"/>
    <lineage>
        <taxon>Eukaryota</taxon>
        <taxon>Viridiplantae</taxon>
        <taxon>Streptophyta</taxon>
        <taxon>Embryophyta</taxon>
        <taxon>Tracheophyta</taxon>
        <taxon>Spermatophyta</taxon>
        <taxon>Magnoliopsida</taxon>
        <taxon>eudicotyledons</taxon>
        <taxon>Gunneridae</taxon>
        <taxon>Pentapetalae</taxon>
        <taxon>asterids</taxon>
        <taxon>lamiids</taxon>
        <taxon>Lamiales</taxon>
        <taxon>Oleaceae</taxon>
        <taxon>Forsythieae</taxon>
        <taxon>Forsythia</taxon>
    </lineage>
</organism>
<name>A0ABD1WG06_9LAMI</name>
<reference evidence="3" key="1">
    <citation type="submission" date="2024-07" db="EMBL/GenBank/DDBJ databases">
        <title>Two chromosome-level genome assemblies of Korean endemic species Abeliophyllum distichum and Forsythia ovata (Oleaceae).</title>
        <authorList>
            <person name="Jang H."/>
        </authorList>
    </citation>
    <scope>NUCLEOTIDE SEQUENCE [LARGE SCALE GENOMIC DNA]</scope>
</reference>
<dbReference type="Proteomes" id="UP001604277">
    <property type="component" value="Unassembled WGS sequence"/>
</dbReference>
<feature type="chain" id="PRO_5044859223" description="Ribosomal protein S10" evidence="1">
    <location>
        <begin position="17"/>
        <end position="131"/>
    </location>
</feature>
<comment type="caution">
    <text evidence="2">The sequence shown here is derived from an EMBL/GenBank/DDBJ whole genome shotgun (WGS) entry which is preliminary data.</text>
</comment>
<dbReference type="AlphaFoldDB" id="A0ABD1WG06"/>
<evidence type="ECO:0000313" key="3">
    <source>
        <dbReference type="Proteomes" id="UP001604277"/>
    </source>
</evidence>
<evidence type="ECO:0000313" key="2">
    <source>
        <dbReference type="EMBL" id="KAL2547310.1"/>
    </source>
</evidence>
<evidence type="ECO:0008006" key="4">
    <source>
        <dbReference type="Google" id="ProtNLM"/>
    </source>
</evidence>
<keyword evidence="3" id="KW-1185">Reference proteome</keyword>
<proteinExistence type="predicted"/>
<gene>
    <name evidence="2" type="ORF">Fot_16543</name>
</gene>